<evidence type="ECO:0000256" key="2">
    <source>
        <dbReference type="ARBA" id="ARBA00004569"/>
    </source>
</evidence>
<dbReference type="GO" id="GO:0051560">
    <property type="term" value="P:mitochondrial calcium ion homeostasis"/>
    <property type="evidence" value="ECO:0007669"/>
    <property type="project" value="TreeGrafter"/>
</dbReference>
<keyword evidence="6" id="KW-0809">Transit peptide</keyword>
<evidence type="ECO:0000259" key="10">
    <source>
        <dbReference type="PROSITE" id="PS50812"/>
    </source>
</evidence>
<dbReference type="EMBL" id="KB302742">
    <property type="protein sequence ID" value="ELU03948.1"/>
    <property type="molecule type" value="Genomic_DNA"/>
</dbReference>
<dbReference type="EMBL" id="AMQN01008303">
    <property type="status" value="NOT_ANNOTATED_CDS"/>
    <property type="molecule type" value="Genomic_DNA"/>
</dbReference>
<sequence length="358" mass="41245">MTPRDFLESIKEEIPRPRAGRSTLDRRSVERYLRNTPSRAKGSTSLFRDLHDNGLVSYTEYLFLLCVLTKPRSGFQIAFNMFDTDGNQRVDKHEFLVVSVQSAFSLTTGMSATESTQTMPLKAGTNIWKMLMHAPCWPAQLLHPTLLVSITNFDDGTIGAPLGDTTLTVHFFGQRGYDVLKYEDFHRFMDNLQTEVLQLEFNEFSHGMQTISEVDFARILLRYTILTKEETDDYLERMRQRIPDSKGITFQDFKEFGQFLNNLDDFALAMRIFTFANASISESDFQRSVKAVTGHTLNKHLVHVVFQLFDVDGDGKLSHKEFISVMKDRLHRGFRSSLVPTSKWDEFKMCVKNELKQS</sequence>
<dbReference type="InterPro" id="IPR000313">
    <property type="entry name" value="PWWP_dom"/>
</dbReference>
<dbReference type="PANTHER" id="PTHR12294:SF13">
    <property type="entry name" value="MITOCHONDRIAL CALCIUM UPTAKE 3, ISOFORM D"/>
    <property type="match status" value="1"/>
</dbReference>
<dbReference type="PROSITE" id="PS00018">
    <property type="entry name" value="EF_HAND_1"/>
    <property type="match status" value="2"/>
</dbReference>
<evidence type="ECO:0000256" key="6">
    <source>
        <dbReference type="ARBA" id="ARBA00022946"/>
    </source>
</evidence>
<organism evidence="11">
    <name type="scientific">Capitella teleta</name>
    <name type="common">Polychaete worm</name>
    <dbReference type="NCBI Taxonomy" id="283909"/>
    <lineage>
        <taxon>Eukaryota</taxon>
        <taxon>Metazoa</taxon>
        <taxon>Spiralia</taxon>
        <taxon>Lophotrochozoa</taxon>
        <taxon>Annelida</taxon>
        <taxon>Polychaeta</taxon>
        <taxon>Sedentaria</taxon>
        <taxon>Scolecida</taxon>
        <taxon>Capitellidae</taxon>
        <taxon>Capitella</taxon>
    </lineage>
</organism>
<dbReference type="PROSITE" id="PS50812">
    <property type="entry name" value="PWWP"/>
    <property type="match status" value="1"/>
</dbReference>
<dbReference type="InterPro" id="IPR039800">
    <property type="entry name" value="MICU1/2/3"/>
</dbReference>
<evidence type="ECO:0000256" key="4">
    <source>
        <dbReference type="ARBA" id="ARBA00022792"/>
    </source>
</evidence>
<keyword evidence="3" id="KW-0677">Repeat</keyword>
<dbReference type="GO" id="GO:0005509">
    <property type="term" value="F:calcium ion binding"/>
    <property type="evidence" value="ECO:0007669"/>
    <property type="project" value="InterPro"/>
</dbReference>
<evidence type="ECO:0000256" key="5">
    <source>
        <dbReference type="ARBA" id="ARBA00022837"/>
    </source>
</evidence>
<dbReference type="GO" id="GO:0005758">
    <property type="term" value="C:mitochondrial intermembrane space"/>
    <property type="evidence" value="ECO:0007669"/>
    <property type="project" value="UniProtKB-SubCell"/>
</dbReference>
<dbReference type="FunCoup" id="R7UJK4">
    <property type="interactions" value="104"/>
</dbReference>
<evidence type="ECO:0000259" key="9">
    <source>
        <dbReference type="PROSITE" id="PS50222"/>
    </source>
</evidence>
<evidence type="ECO:0000256" key="7">
    <source>
        <dbReference type="ARBA" id="ARBA00023128"/>
    </source>
</evidence>
<dbReference type="OrthoDB" id="5859791at2759"/>
<dbReference type="EnsemblMetazoa" id="CapteT173112">
    <property type="protein sequence ID" value="CapteP173112"/>
    <property type="gene ID" value="CapteG173112"/>
</dbReference>
<comment type="subcellular location">
    <subcellularLocation>
        <location evidence="1">Mitochondrion inner membrane</location>
    </subcellularLocation>
    <subcellularLocation>
        <location evidence="2">Mitochondrion intermembrane space</location>
    </subcellularLocation>
</comment>
<reference evidence="12" key="3">
    <citation type="submission" date="2015-06" db="UniProtKB">
        <authorList>
            <consortium name="EnsemblMetazoa"/>
        </authorList>
    </citation>
    <scope>IDENTIFICATION</scope>
</reference>
<keyword evidence="7" id="KW-0496">Mitochondrion</keyword>
<keyword evidence="13" id="KW-1185">Reference proteome</keyword>
<dbReference type="Proteomes" id="UP000014760">
    <property type="component" value="Unassembled WGS sequence"/>
</dbReference>
<dbReference type="PANTHER" id="PTHR12294">
    <property type="entry name" value="EF HAND DOMAIN FAMILY A1,A2-RELATED"/>
    <property type="match status" value="1"/>
</dbReference>
<reference evidence="11 13" key="2">
    <citation type="journal article" date="2013" name="Nature">
        <title>Insights into bilaterian evolution from three spiralian genomes.</title>
        <authorList>
            <person name="Simakov O."/>
            <person name="Marletaz F."/>
            <person name="Cho S.J."/>
            <person name="Edsinger-Gonzales E."/>
            <person name="Havlak P."/>
            <person name="Hellsten U."/>
            <person name="Kuo D.H."/>
            <person name="Larsson T."/>
            <person name="Lv J."/>
            <person name="Arendt D."/>
            <person name="Savage R."/>
            <person name="Osoegawa K."/>
            <person name="de Jong P."/>
            <person name="Grimwood J."/>
            <person name="Chapman J.A."/>
            <person name="Shapiro H."/>
            <person name="Aerts A."/>
            <person name="Otillar R.P."/>
            <person name="Terry A.Y."/>
            <person name="Boore J.L."/>
            <person name="Grigoriev I.V."/>
            <person name="Lindberg D.R."/>
            <person name="Seaver E.C."/>
            <person name="Weisblat D.A."/>
            <person name="Putnam N.H."/>
            <person name="Rokhsar D.S."/>
        </authorList>
    </citation>
    <scope>NUCLEOTIDE SEQUENCE</scope>
    <source>
        <strain evidence="11 13">I ESC-2004</strain>
    </source>
</reference>
<dbReference type="GO" id="GO:1990246">
    <property type="term" value="C:uniplex complex"/>
    <property type="evidence" value="ECO:0007669"/>
    <property type="project" value="TreeGrafter"/>
</dbReference>
<accession>R7UJK4</accession>
<evidence type="ECO:0000313" key="11">
    <source>
        <dbReference type="EMBL" id="ELU03948.1"/>
    </source>
</evidence>
<dbReference type="InterPro" id="IPR018247">
    <property type="entry name" value="EF_Hand_1_Ca_BS"/>
</dbReference>
<evidence type="ECO:0000313" key="12">
    <source>
        <dbReference type="EnsemblMetazoa" id="CapteP173112"/>
    </source>
</evidence>
<dbReference type="SUPFAM" id="SSF47473">
    <property type="entry name" value="EF-hand"/>
    <property type="match status" value="2"/>
</dbReference>
<evidence type="ECO:0000256" key="3">
    <source>
        <dbReference type="ARBA" id="ARBA00022737"/>
    </source>
</evidence>
<feature type="domain" description="EF-hand" evidence="9">
    <location>
        <begin position="70"/>
        <end position="105"/>
    </location>
</feature>
<evidence type="ECO:0000256" key="1">
    <source>
        <dbReference type="ARBA" id="ARBA00004273"/>
    </source>
</evidence>
<dbReference type="AlphaFoldDB" id="R7UJK4"/>
<keyword evidence="4" id="KW-0999">Mitochondrion inner membrane</keyword>
<dbReference type="PROSITE" id="PS50222">
    <property type="entry name" value="EF_HAND_2"/>
    <property type="match status" value="2"/>
</dbReference>
<protein>
    <recommendedName>
        <fullName evidence="14">EF-hand domain-containing protein</fullName>
    </recommendedName>
</protein>
<evidence type="ECO:0000256" key="8">
    <source>
        <dbReference type="ARBA" id="ARBA00023136"/>
    </source>
</evidence>
<keyword evidence="5" id="KW-0106">Calcium</keyword>
<dbReference type="Gene3D" id="1.10.238.10">
    <property type="entry name" value="EF-hand"/>
    <property type="match status" value="2"/>
</dbReference>
<proteinExistence type="predicted"/>
<dbReference type="Pfam" id="PF13833">
    <property type="entry name" value="EF-hand_8"/>
    <property type="match status" value="1"/>
</dbReference>
<dbReference type="InterPro" id="IPR002048">
    <property type="entry name" value="EF_hand_dom"/>
</dbReference>
<name>R7UJK4_CAPTE</name>
<dbReference type="OMA" id="AYMSSYE"/>
<dbReference type="STRING" id="283909.R7UJK4"/>
<evidence type="ECO:0000313" key="13">
    <source>
        <dbReference type="Proteomes" id="UP000014760"/>
    </source>
</evidence>
<dbReference type="SMART" id="SM00054">
    <property type="entry name" value="EFh"/>
    <property type="match status" value="2"/>
</dbReference>
<reference evidence="13" key="1">
    <citation type="submission" date="2012-12" db="EMBL/GenBank/DDBJ databases">
        <authorList>
            <person name="Hellsten U."/>
            <person name="Grimwood J."/>
            <person name="Chapman J.A."/>
            <person name="Shapiro H."/>
            <person name="Aerts A."/>
            <person name="Otillar R.P."/>
            <person name="Terry A.Y."/>
            <person name="Boore J.L."/>
            <person name="Simakov O."/>
            <person name="Marletaz F."/>
            <person name="Cho S.-J."/>
            <person name="Edsinger-Gonzales E."/>
            <person name="Havlak P."/>
            <person name="Kuo D.-H."/>
            <person name="Larsson T."/>
            <person name="Lv J."/>
            <person name="Arendt D."/>
            <person name="Savage R."/>
            <person name="Osoegawa K."/>
            <person name="de Jong P."/>
            <person name="Lindberg D.R."/>
            <person name="Seaver E.C."/>
            <person name="Weisblat D.A."/>
            <person name="Putnam N.H."/>
            <person name="Grigoriev I.V."/>
            <person name="Rokhsar D.S."/>
        </authorList>
    </citation>
    <scope>NUCLEOTIDE SEQUENCE</scope>
    <source>
        <strain evidence="13">I ESC-2004</strain>
    </source>
</reference>
<gene>
    <name evidence="11" type="ORF">CAPTEDRAFT_173112</name>
</gene>
<keyword evidence="8" id="KW-0472">Membrane</keyword>
<evidence type="ECO:0008006" key="14">
    <source>
        <dbReference type="Google" id="ProtNLM"/>
    </source>
</evidence>
<feature type="domain" description="PWWP" evidence="10">
    <location>
        <begin position="123"/>
        <end position="191"/>
    </location>
</feature>
<dbReference type="InterPro" id="IPR011992">
    <property type="entry name" value="EF-hand-dom_pair"/>
</dbReference>
<dbReference type="HOGENOM" id="CLU_027103_0_1_1"/>
<feature type="domain" description="EF-hand" evidence="9">
    <location>
        <begin position="297"/>
        <end position="332"/>
    </location>
</feature>
<dbReference type="GO" id="GO:0036444">
    <property type="term" value="P:calcium import into the mitochondrion"/>
    <property type="evidence" value="ECO:0007669"/>
    <property type="project" value="TreeGrafter"/>
</dbReference>